<dbReference type="OrthoDB" id="47059at2759"/>
<dbReference type="STRING" id="695850.A0A067CGA5"/>
<dbReference type="InterPro" id="IPR036881">
    <property type="entry name" value="Glyco_hydro_3_C_sf"/>
</dbReference>
<dbReference type="RefSeq" id="XP_012200997.1">
    <property type="nucleotide sequence ID" value="XM_012345607.1"/>
</dbReference>
<dbReference type="Gene3D" id="2.80.10.50">
    <property type="match status" value="2"/>
</dbReference>
<dbReference type="InterPro" id="IPR036962">
    <property type="entry name" value="Glyco_hydro_3_N_sf"/>
</dbReference>
<keyword evidence="6" id="KW-0326">Glycosidase</keyword>
<dbReference type="Gene3D" id="3.20.20.300">
    <property type="entry name" value="Glycoside hydrolase, family 3, N-terminal domain"/>
    <property type="match status" value="1"/>
</dbReference>
<dbReference type="InterPro" id="IPR013783">
    <property type="entry name" value="Ig-like_fold"/>
</dbReference>
<dbReference type="InterPro" id="IPR051915">
    <property type="entry name" value="Cellulose_Degrad_GH3"/>
</dbReference>
<dbReference type="GO" id="GO:0009251">
    <property type="term" value="P:glucan catabolic process"/>
    <property type="evidence" value="ECO:0007669"/>
    <property type="project" value="TreeGrafter"/>
</dbReference>
<dbReference type="Pfam" id="PF14310">
    <property type="entry name" value="Fn3-like"/>
    <property type="match status" value="1"/>
</dbReference>
<dbReference type="PRINTS" id="PR00133">
    <property type="entry name" value="GLHYDRLASE3"/>
</dbReference>
<feature type="signal peptide" evidence="7">
    <location>
        <begin position="1"/>
        <end position="16"/>
    </location>
</feature>
<evidence type="ECO:0000313" key="10">
    <source>
        <dbReference type="EMBL" id="KDO28170.1"/>
    </source>
</evidence>
<dbReference type="SMART" id="SM00458">
    <property type="entry name" value="RICIN"/>
    <property type="match status" value="2"/>
</dbReference>
<dbReference type="Pfam" id="PF00652">
    <property type="entry name" value="Ricin_B_lectin"/>
    <property type="match status" value="2"/>
</dbReference>
<protein>
    <recommendedName>
        <fullName evidence="3">beta-glucosidase</fullName>
        <ecNumber evidence="3">3.2.1.21</ecNumber>
    </recommendedName>
</protein>
<evidence type="ECO:0000256" key="1">
    <source>
        <dbReference type="ARBA" id="ARBA00000448"/>
    </source>
</evidence>
<dbReference type="InterPro" id="IPR001764">
    <property type="entry name" value="Glyco_hydro_3_N"/>
</dbReference>
<feature type="domain" description="Ricin B lectin" evidence="8">
    <location>
        <begin position="762"/>
        <end position="883"/>
    </location>
</feature>
<comment type="catalytic activity">
    <reaction evidence="1">
        <text>Hydrolysis of terminal, non-reducing beta-D-glucosyl residues with release of beta-D-glucose.</text>
        <dbReference type="EC" id="3.2.1.21"/>
    </reaction>
</comment>
<dbReference type="GeneID" id="24128576"/>
<dbReference type="InterPro" id="IPR000772">
    <property type="entry name" value="Ricin_B_lectin"/>
</dbReference>
<dbReference type="EMBL" id="KK583212">
    <property type="protein sequence ID" value="KDO28170.1"/>
    <property type="molecule type" value="Genomic_DNA"/>
</dbReference>
<dbReference type="EC" id="3.2.1.21" evidence="3"/>
<name>A0A067CGA5_SAPPC</name>
<evidence type="ECO:0000256" key="2">
    <source>
        <dbReference type="ARBA" id="ARBA00005336"/>
    </source>
</evidence>
<dbReference type="InterPro" id="IPR017853">
    <property type="entry name" value="GH"/>
</dbReference>
<proteinExistence type="inferred from homology"/>
<dbReference type="SUPFAM" id="SSF51445">
    <property type="entry name" value="(Trans)glycosidases"/>
    <property type="match status" value="1"/>
</dbReference>
<evidence type="ECO:0000256" key="5">
    <source>
        <dbReference type="ARBA" id="ARBA00022801"/>
    </source>
</evidence>
<evidence type="ECO:0000256" key="7">
    <source>
        <dbReference type="SAM" id="SignalP"/>
    </source>
</evidence>
<reference evidence="10 11" key="1">
    <citation type="journal article" date="2013" name="PLoS Genet.">
        <title>Distinctive expansion of potential virulence genes in the genome of the oomycete fish pathogen Saprolegnia parasitica.</title>
        <authorList>
            <person name="Jiang R.H."/>
            <person name="de Bruijn I."/>
            <person name="Haas B.J."/>
            <person name="Belmonte R."/>
            <person name="Lobach L."/>
            <person name="Christie J."/>
            <person name="van den Ackerveken G."/>
            <person name="Bottin A."/>
            <person name="Bulone V."/>
            <person name="Diaz-Moreno S.M."/>
            <person name="Dumas B."/>
            <person name="Fan L."/>
            <person name="Gaulin E."/>
            <person name="Govers F."/>
            <person name="Grenville-Briggs L.J."/>
            <person name="Horner N.R."/>
            <person name="Levin J.Z."/>
            <person name="Mammella M."/>
            <person name="Meijer H.J."/>
            <person name="Morris P."/>
            <person name="Nusbaum C."/>
            <person name="Oome S."/>
            <person name="Phillips A.J."/>
            <person name="van Rooyen D."/>
            <person name="Rzeszutek E."/>
            <person name="Saraiva M."/>
            <person name="Secombes C.J."/>
            <person name="Seidl M.F."/>
            <person name="Snel B."/>
            <person name="Stassen J.H."/>
            <person name="Sykes S."/>
            <person name="Tripathy S."/>
            <person name="van den Berg H."/>
            <person name="Vega-Arreguin J.C."/>
            <person name="Wawra S."/>
            <person name="Young S.K."/>
            <person name="Zeng Q."/>
            <person name="Dieguez-Uribeondo J."/>
            <person name="Russ C."/>
            <person name="Tyler B.M."/>
            <person name="van West P."/>
        </authorList>
    </citation>
    <scope>NUCLEOTIDE SEQUENCE [LARGE SCALE GENOMIC DNA]</scope>
    <source>
        <strain evidence="10 11">CBS 223.65</strain>
    </source>
</reference>
<keyword evidence="5" id="KW-0378">Hydrolase</keyword>
<dbReference type="Pfam" id="PF01915">
    <property type="entry name" value="Glyco_hydro_3_C"/>
    <property type="match status" value="1"/>
</dbReference>
<dbReference type="SMART" id="SM01217">
    <property type="entry name" value="Fn3_like"/>
    <property type="match status" value="1"/>
</dbReference>
<dbReference type="Proteomes" id="UP000030745">
    <property type="component" value="Unassembled WGS sequence"/>
</dbReference>
<gene>
    <name evidence="10" type="ORF">SPRG_06217</name>
</gene>
<dbReference type="AlphaFoldDB" id="A0A067CGA5"/>
<evidence type="ECO:0000313" key="11">
    <source>
        <dbReference type="Proteomes" id="UP000030745"/>
    </source>
</evidence>
<dbReference type="VEuPathDB" id="FungiDB:SPRG_06217"/>
<evidence type="ECO:0000256" key="3">
    <source>
        <dbReference type="ARBA" id="ARBA00012744"/>
    </source>
</evidence>
<dbReference type="SUPFAM" id="SSF52279">
    <property type="entry name" value="Beta-D-glucan exohydrolase, C-terminal domain"/>
    <property type="match status" value="1"/>
</dbReference>
<keyword evidence="11" id="KW-1185">Reference proteome</keyword>
<dbReference type="GO" id="GO:0008422">
    <property type="term" value="F:beta-glucosidase activity"/>
    <property type="evidence" value="ECO:0007669"/>
    <property type="project" value="UniProtKB-EC"/>
</dbReference>
<keyword evidence="4 7" id="KW-0732">Signal</keyword>
<dbReference type="InterPro" id="IPR026891">
    <property type="entry name" value="Fn3-like"/>
</dbReference>
<evidence type="ECO:0000259" key="8">
    <source>
        <dbReference type="SMART" id="SM00458"/>
    </source>
</evidence>
<accession>A0A067CGA5</accession>
<evidence type="ECO:0000256" key="6">
    <source>
        <dbReference type="ARBA" id="ARBA00023295"/>
    </source>
</evidence>
<feature type="chain" id="PRO_5001638486" description="beta-glucosidase" evidence="7">
    <location>
        <begin position="17"/>
        <end position="1017"/>
    </location>
</feature>
<dbReference type="InterPro" id="IPR035992">
    <property type="entry name" value="Ricin_B-like_lectins"/>
</dbReference>
<feature type="domain" description="Ricin B lectin" evidence="8">
    <location>
        <begin position="885"/>
        <end position="1010"/>
    </location>
</feature>
<sequence length="1017" mass="110023">MKVLHLLSLLSTLAAAVDYDAQAEAIVAKMTTDEWIGQMTQLDLSYIVDVNGQLIESKVRECAKLRVGSFLNGQMNVTAWRSLLGRIQDIYKEEGAPPMLFGLDSIHGASYTFGAALSPQQTNKGSSFNRDLVRKSAYVTARDSAASGVNWIFAPNGDVVVHKRWSRIFESYGEDPYLVSEMIAEAVTGIQSVPGVAANFKHFTAYGATSTGDDRGGAFPTEYELLNYYSPPFISAVNAGALSGMSSYVVVNNVPMVSNQKLTVDLLRSDMKFDGLLVTDWQDIYNLLHHNVGVSTRQDAIAMSLNQASIDMSMVPDDPDFIYLSKNLVAAGKVPASRYRAGAKRVIKMKLQLDMFKTPLPGADLVSQVGSDADRAEALELARESIVLLKNKDSVLPLSGRPRLFLTGPSIDNIGYLCGAWTWAWQGVSGNDRFPKGKSILKGFQDLYGADANKIQMLQGVDITGAATDSLAEAKAKAKNAEYTIIAVGEAPSTEMSGNIADAALPAGQLQYIREIASTGTKVILVLVEARPRILKGVADVVHAVIDAMLPCEAGGQAIAEIVLGFTNPSGRLSMTYPKDTTYANMVTPYFNRKNGVCVADSCVAEWDFGAGLSYTTFSYTNFALSSNQVSISGAITASVTVTNTGAVQGKEAVLLFVSQQTRASGTPEIKMLKKFTKVDLAPGQSTQVTFSLSVADWGIYAGPIGSGLTKTAEAGTYFVAFKPETVCNAANVGSLCQAFTYDTLSTPTPKPSADTVLSLYTKTGKIIGTDQWNVWVQTPGASPSRSQQLVYDSVTKQLRDKSLGRCFDVYPDASAPIKYRLHMYACDASNGNQKWTLNAATHQVIHATHPNICLDVDPSDTTGAVQVWTCVSGNPNQFFSRGIPERVRLSSVLNNRVFTVASTAARAAVTFSAPPTSLPNWSFDFASGLVRVDGSTQCLDAYQAQNGGAVHLWTCDASNGNQKWIYEPTTGQLRHGTFQSFCLDMQSDVGATPYLWTCHNPNNYWFKFQTFKYEPL</sequence>
<comment type="similarity">
    <text evidence="2">Belongs to the glycosyl hydrolase 3 family.</text>
</comment>
<dbReference type="Gene3D" id="2.60.40.10">
    <property type="entry name" value="Immunoglobulins"/>
    <property type="match status" value="1"/>
</dbReference>
<evidence type="ECO:0000256" key="4">
    <source>
        <dbReference type="ARBA" id="ARBA00022729"/>
    </source>
</evidence>
<dbReference type="InterPro" id="IPR002772">
    <property type="entry name" value="Glyco_hydro_3_C"/>
</dbReference>
<dbReference type="KEGG" id="spar:SPRG_06217"/>
<evidence type="ECO:0000259" key="9">
    <source>
        <dbReference type="SMART" id="SM01217"/>
    </source>
</evidence>
<dbReference type="PANTHER" id="PTHR30620:SF16">
    <property type="entry name" value="LYSOSOMAL BETA GLUCOSIDASE"/>
    <property type="match status" value="1"/>
</dbReference>
<dbReference type="Gene3D" id="3.40.50.1700">
    <property type="entry name" value="Glycoside hydrolase family 3 C-terminal domain"/>
    <property type="match status" value="1"/>
</dbReference>
<dbReference type="PROSITE" id="PS50231">
    <property type="entry name" value="RICIN_B_LECTIN"/>
    <property type="match status" value="1"/>
</dbReference>
<organism evidence="10 11">
    <name type="scientific">Saprolegnia parasitica (strain CBS 223.65)</name>
    <dbReference type="NCBI Taxonomy" id="695850"/>
    <lineage>
        <taxon>Eukaryota</taxon>
        <taxon>Sar</taxon>
        <taxon>Stramenopiles</taxon>
        <taxon>Oomycota</taxon>
        <taxon>Saprolegniomycetes</taxon>
        <taxon>Saprolegniales</taxon>
        <taxon>Saprolegniaceae</taxon>
        <taxon>Saprolegnia</taxon>
    </lineage>
</organism>
<feature type="domain" description="Fibronectin type III-like" evidence="9">
    <location>
        <begin position="652"/>
        <end position="726"/>
    </location>
</feature>
<dbReference type="SUPFAM" id="SSF50370">
    <property type="entry name" value="Ricin B-like lectins"/>
    <property type="match status" value="2"/>
</dbReference>
<dbReference type="Pfam" id="PF00933">
    <property type="entry name" value="Glyco_hydro_3"/>
    <property type="match status" value="1"/>
</dbReference>
<dbReference type="PANTHER" id="PTHR30620">
    <property type="entry name" value="PERIPLASMIC BETA-GLUCOSIDASE-RELATED"/>
    <property type="match status" value="1"/>
</dbReference>